<dbReference type="Pfam" id="PF09917">
    <property type="entry name" value="DUF2147"/>
    <property type="match status" value="1"/>
</dbReference>
<feature type="chain" id="PRO_5013354146" description="DUF2147 domain-containing protein" evidence="1">
    <location>
        <begin position="16"/>
        <end position="151"/>
    </location>
</feature>
<dbReference type="PANTHER" id="PTHR36919:SF2">
    <property type="entry name" value="BLL6627 PROTEIN"/>
    <property type="match status" value="1"/>
</dbReference>
<dbReference type="EMBL" id="NWMW01000001">
    <property type="protein sequence ID" value="PCD04801.1"/>
    <property type="molecule type" value="Genomic_DNA"/>
</dbReference>
<keyword evidence="4" id="KW-1185">Reference proteome</keyword>
<evidence type="ECO:0000313" key="4">
    <source>
        <dbReference type="Proteomes" id="UP000218366"/>
    </source>
</evidence>
<proteinExistence type="predicted"/>
<protein>
    <recommendedName>
        <fullName evidence="2">DUF2147 domain-containing protein</fullName>
    </recommendedName>
</protein>
<reference evidence="3 4" key="1">
    <citation type="submission" date="2017-09" db="EMBL/GenBank/DDBJ databases">
        <title>Sphingomonas spermidinifaciens 9NM-10, whole genome shotgun sequence.</title>
        <authorList>
            <person name="Feng G."/>
            <person name="Zhu H."/>
        </authorList>
    </citation>
    <scope>NUCLEOTIDE SEQUENCE [LARGE SCALE GENOMIC DNA]</scope>
    <source>
        <strain evidence="3 4">9NM-10</strain>
    </source>
</reference>
<feature type="domain" description="DUF2147" evidence="2">
    <location>
        <begin position="32"/>
        <end position="148"/>
    </location>
</feature>
<evidence type="ECO:0000256" key="1">
    <source>
        <dbReference type="SAM" id="SignalP"/>
    </source>
</evidence>
<sequence length="151" mass="16410">MTTALIMLSAAPAPAAILPAAAQAGAPPSIAGVWEAEDGRMKIEMFEAGGSYSGRLLWGRRAVEADGRTFKRDVHNPDPTLRGRSLERITILQNLKWDAKDARWEGGSLYDGTSGRSLSAHMRLVQGKLEMRGYMGSPMLGRTLVFRRVPG</sequence>
<dbReference type="Proteomes" id="UP000218366">
    <property type="component" value="Unassembled WGS sequence"/>
</dbReference>
<dbReference type="OrthoDB" id="9811671at2"/>
<gene>
    <name evidence="3" type="ORF">COC42_08490</name>
</gene>
<name>A0A2A4B8N1_9SPHN</name>
<dbReference type="PANTHER" id="PTHR36919">
    <property type="entry name" value="BLR1215 PROTEIN"/>
    <property type="match status" value="1"/>
</dbReference>
<evidence type="ECO:0000259" key="2">
    <source>
        <dbReference type="Pfam" id="PF09917"/>
    </source>
</evidence>
<dbReference type="AlphaFoldDB" id="A0A2A4B8N1"/>
<dbReference type="InterPro" id="IPR019223">
    <property type="entry name" value="DUF2147"/>
</dbReference>
<keyword evidence="1" id="KW-0732">Signal</keyword>
<dbReference type="Gene3D" id="2.40.128.520">
    <property type="match status" value="1"/>
</dbReference>
<accession>A0A2A4B8N1</accession>
<evidence type="ECO:0000313" key="3">
    <source>
        <dbReference type="EMBL" id="PCD04801.1"/>
    </source>
</evidence>
<feature type="signal peptide" evidence="1">
    <location>
        <begin position="1"/>
        <end position="15"/>
    </location>
</feature>
<organism evidence="3 4">
    <name type="scientific">Sphingomonas spermidinifaciens</name>
    <dbReference type="NCBI Taxonomy" id="1141889"/>
    <lineage>
        <taxon>Bacteria</taxon>
        <taxon>Pseudomonadati</taxon>
        <taxon>Pseudomonadota</taxon>
        <taxon>Alphaproteobacteria</taxon>
        <taxon>Sphingomonadales</taxon>
        <taxon>Sphingomonadaceae</taxon>
        <taxon>Sphingomonas</taxon>
    </lineage>
</organism>
<comment type="caution">
    <text evidence="3">The sequence shown here is derived from an EMBL/GenBank/DDBJ whole genome shotgun (WGS) entry which is preliminary data.</text>
</comment>